<gene>
    <name evidence="9" type="ORF">GF339_02405</name>
</gene>
<feature type="transmembrane region" description="Helical" evidence="7">
    <location>
        <begin position="170"/>
        <end position="192"/>
    </location>
</feature>
<evidence type="ECO:0000256" key="4">
    <source>
        <dbReference type="ARBA" id="ARBA00022692"/>
    </source>
</evidence>
<protein>
    <submittedName>
        <fullName evidence="9">TRAP transporter large permease subunit</fullName>
    </submittedName>
</protein>
<dbReference type="PANTHER" id="PTHR33362">
    <property type="entry name" value="SIALIC ACID TRAP TRANSPORTER PERMEASE PROTEIN SIAT-RELATED"/>
    <property type="match status" value="1"/>
</dbReference>
<evidence type="ECO:0000256" key="2">
    <source>
        <dbReference type="ARBA" id="ARBA00022475"/>
    </source>
</evidence>
<comment type="subcellular location">
    <subcellularLocation>
        <location evidence="1">Cell inner membrane</location>
        <topology evidence="1">Multi-pass membrane protein</topology>
    </subcellularLocation>
</comment>
<dbReference type="Pfam" id="PF06808">
    <property type="entry name" value="DctM"/>
    <property type="match status" value="1"/>
</dbReference>
<dbReference type="AlphaFoldDB" id="A0A9D5JSH2"/>
<dbReference type="EMBL" id="WJJP01000072">
    <property type="protein sequence ID" value="MBD3323405.1"/>
    <property type="molecule type" value="Genomic_DNA"/>
</dbReference>
<evidence type="ECO:0000313" key="10">
    <source>
        <dbReference type="Proteomes" id="UP000649604"/>
    </source>
</evidence>
<evidence type="ECO:0000256" key="7">
    <source>
        <dbReference type="SAM" id="Phobius"/>
    </source>
</evidence>
<sequence>MIPWILVPFALLMIAGIPIAFCLLFATFIFLQAWGKIPPSIIPKNMFSGIDSFYLLAVPFFVLAGQVMNKSGITGRLVQFSNIVIGKVAGGLAQVNIFASIIFAGLTGSGVADTSAIGSILIPAMEKEGFERDYSAAVTAASSVIGPIIPPSVLMVIYANVMGISVGDLFAGGFIPGISIGIGLMVLCFYYAKKYHHPRRKGTVSFKEFL</sequence>
<feature type="transmembrane region" description="Helical" evidence="7">
    <location>
        <begin position="6"/>
        <end position="31"/>
    </location>
</feature>
<evidence type="ECO:0000256" key="3">
    <source>
        <dbReference type="ARBA" id="ARBA00022519"/>
    </source>
</evidence>
<feature type="transmembrane region" description="Helical" evidence="7">
    <location>
        <begin position="52"/>
        <end position="68"/>
    </location>
</feature>
<feature type="non-terminal residue" evidence="9">
    <location>
        <position position="210"/>
    </location>
</feature>
<dbReference type="InterPro" id="IPR010656">
    <property type="entry name" value="DctM"/>
</dbReference>
<accession>A0A9D5JSH2</accession>
<comment type="caution">
    <text evidence="9">The sequence shown here is derived from an EMBL/GenBank/DDBJ whole genome shotgun (WGS) entry which is preliminary data.</text>
</comment>
<keyword evidence="2" id="KW-1003">Cell membrane</keyword>
<evidence type="ECO:0000256" key="5">
    <source>
        <dbReference type="ARBA" id="ARBA00022989"/>
    </source>
</evidence>
<keyword evidence="5 7" id="KW-1133">Transmembrane helix</keyword>
<evidence type="ECO:0000256" key="6">
    <source>
        <dbReference type="ARBA" id="ARBA00023136"/>
    </source>
</evidence>
<name>A0A9D5JSH2_9BACT</name>
<evidence type="ECO:0000259" key="8">
    <source>
        <dbReference type="Pfam" id="PF06808"/>
    </source>
</evidence>
<dbReference type="Proteomes" id="UP000649604">
    <property type="component" value="Unassembled WGS sequence"/>
</dbReference>
<evidence type="ECO:0000313" key="9">
    <source>
        <dbReference type="EMBL" id="MBD3323405.1"/>
    </source>
</evidence>
<dbReference type="GO" id="GO:0005886">
    <property type="term" value="C:plasma membrane"/>
    <property type="evidence" value="ECO:0007669"/>
    <property type="project" value="UniProtKB-SubCell"/>
</dbReference>
<dbReference type="PANTHER" id="PTHR33362:SF3">
    <property type="entry name" value="SIALIC ACID TRAP TRANSPORTER PERMEASE PROTEIN SIAT"/>
    <property type="match status" value="1"/>
</dbReference>
<reference evidence="9" key="1">
    <citation type="submission" date="2019-11" db="EMBL/GenBank/DDBJ databases">
        <title>Microbial mats filling the niche in hypersaline microbial mats.</title>
        <authorList>
            <person name="Wong H.L."/>
            <person name="Macleod F.I."/>
            <person name="White R.A. III"/>
            <person name="Burns B.P."/>
        </authorList>
    </citation>
    <scope>NUCLEOTIDE SEQUENCE</scope>
    <source>
        <strain evidence="9">Rbin_158</strain>
    </source>
</reference>
<keyword evidence="4 7" id="KW-0812">Transmembrane</keyword>
<feature type="domain" description="TRAP C4-dicarboxylate transport system permease DctM subunit" evidence="8">
    <location>
        <begin position="7"/>
        <end position="199"/>
    </location>
</feature>
<keyword evidence="3" id="KW-0997">Cell inner membrane</keyword>
<proteinExistence type="predicted"/>
<organism evidence="9 10">
    <name type="scientific">candidate division KSB3 bacterium</name>
    <dbReference type="NCBI Taxonomy" id="2044937"/>
    <lineage>
        <taxon>Bacteria</taxon>
        <taxon>candidate division KSB3</taxon>
    </lineage>
</organism>
<dbReference type="InterPro" id="IPR004681">
    <property type="entry name" value="TRAP_DctM"/>
</dbReference>
<dbReference type="GO" id="GO:0022857">
    <property type="term" value="F:transmembrane transporter activity"/>
    <property type="evidence" value="ECO:0007669"/>
    <property type="project" value="TreeGrafter"/>
</dbReference>
<evidence type="ECO:0000256" key="1">
    <source>
        <dbReference type="ARBA" id="ARBA00004429"/>
    </source>
</evidence>
<feature type="transmembrane region" description="Helical" evidence="7">
    <location>
        <begin position="134"/>
        <end position="158"/>
    </location>
</feature>
<keyword evidence="6 7" id="KW-0472">Membrane</keyword>